<feature type="compositionally biased region" description="Basic and acidic residues" evidence="1">
    <location>
        <begin position="473"/>
        <end position="488"/>
    </location>
</feature>
<dbReference type="EMBL" id="VIBQ01000089">
    <property type="protein sequence ID" value="KAB8698119.1"/>
    <property type="molecule type" value="Genomic_DNA"/>
</dbReference>
<feature type="region of interest" description="Disordered" evidence="1">
    <location>
        <begin position="412"/>
        <end position="492"/>
    </location>
</feature>
<comment type="caution">
    <text evidence="2">The sequence shown here is derived from an EMBL/GenBank/DDBJ whole genome shotgun (WGS) entry which is preliminary data.</text>
</comment>
<keyword evidence="3" id="KW-1185">Reference proteome</keyword>
<accession>A0A5N6L3W6</accession>
<dbReference type="OrthoDB" id="5865767at2759"/>
<feature type="compositionally biased region" description="Polar residues" evidence="1">
    <location>
        <begin position="587"/>
        <end position="599"/>
    </location>
</feature>
<reference evidence="2 3" key="1">
    <citation type="submission" date="2019-06" db="EMBL/GenBank/DDBJ databases">
        <title>A chromosomal-level reference genome of Carpinus fangiana (Coryloideae, Betulaceae).</title>
        <authorList>
            <person name="Yang X."/>
            <person name="Wang Z."/>
            <person name="Zhang L."/>
            <person name="Hao G."/>
            <person name="Liu J."/>
            <person name="Yang Y."/>
        </authorList>
    </citation>
    <scope>NUCLEOTIDE SEQUENCE [LARGE SCALE GENOMIC DNA]</scope>
    <source>
        <strain evidence="2">Cfa_2016G</strain>
        <tissue evidence="2">Leaf</tissue>
    </source>
</reference>
<feature type="compositionally biased region" description="Low complexity" evidence="1">
    <location>
        <begin position="457"/>
        <end position="468"/>
    </location>
</feature>
<sequence>MDQHTCPQCGQPDCDCSSIGATESHVSTDSGYASQALTSSSTKGKARMRPIAATDDERIVHYGKSFFGPKQKILKHFKGIDVSEQEFTRFTDLQDLLCRKIAEYGRKEGVLLKPFYMTLVHLGPDLSEARPCILVTCSKTVLKPVTSFFAQKWVKEQLEPPPFDGFPTFKLYVAAVPSRALTGNVVKVFQNKADVENLQGLNGRRIFVKHADTWATSTIGGVIHVTWEDGKTFRFALTAGHLFSPWHSDDQTLSSQSESSDDNSLSVISIEDSFSAQNEISPASSLHDEASMSLCDILEPAEIELESAHTYQVPIPTPKPHSSPPAAQESDLSVLGIYWETSNLLSETLDYAIVNITDEVLCHNDQYNTGILHGYVTSVDLFGDGEVMPMRAAFADMESRLGAKSVKIAGTRDDSAKIGESRPPTSLSVVKKQAKSARKDAETTEQVPETDHKTKASSIPPDSGGISIRLKTPKRDERATMQSDRSDVDSGDVEIMVQRGQTLVIDNSSSFVSQDPQAQDQRSSRSSQSSSVGGDSGYGSLYARSVKSRPVSDRNSISSEERTSEPYSRTTSTPPYSLRNPRLHDYQSLTAGQRYQSTASLPLVPSRSRSSRPYSQEFPSYWNPSYARPQLYSAPMFYPAALSPGYPPSPQVPSYPNYSSAYTTFSELPPPPIRPYSDDTAYSRRGAGEINSTEVAPRRTSAGTEWNAYNRAASMDEPVINVDEFHRKVTQERTHARQQRTAVREQPGADAIFPPIRLLDSLGRVVLLPWTLCRTWKVCFYSNSVFRVSLMRKLGYGIGDKAFYPERGYLRAGRRKSTEAPSKGPVVEPVNLADAVLRSLNQDDS</sequence>
<dbReference type="AlphaFoldDB" id="A0A5N6L3W6"/>
<organism evidence="2 3">
    <name type="scientific">Carpinus fangiana</name>
    <dbReference type="NCBI Taxonomy" id="176857"/>
    <lineage>
        <taxon>Eukaryota</taxon>
        <taxon>Viridiplantae</taxon>
        <taxon>Streptophyta</taxon>
        <taxon>Embryophyta</taxon>
        <taxon>Tracheophyta</taxon>
        <taxon>Spermatophyta</taxon>
        <taxon>Magnoliopsida</taxon>
        <taxon>eudicotyledons</taxon>
        <taxon>Gunneridae</taxon>
        <taxon>Pentapetalae</taxon>
        <taxon>rosids</taxon>
        <taxon>fabids</taxon>
        <taxon>Fagales</taxon>
        <taxon>Betulaceae</taxon>
        <taxon>Carpinus</taxon>
    </lineage>
</organism>
<feature type="region of interest" description="Disordered" evidence="1">
    <location>
        <begin position="506"/>
        <end position="618"/>
    </location>
</feature>
<proteinExistence type="predicted"/>
<feature type="compositionally biased region" description="Low complexity" evidence="1">
    <location>
        <begin position="513"/>
        <end position="533"/>
    </location>
</feature>
<evidence type="ECO:0000313" key="2">
    <source>
        <dbReference type="EMBL" id="KAB8698119.1"/>
    </source>
</evidence>
<gene>
    <name evidence="2" type="ORF">FH972_026369</name>
</gene>
<dbReference type="Proteomes" id="UP000327013">
    <property type="component" value="Unassembled WGS sequence"/>
</dbReference>
<feature type="compositionally biased region" description="Polar residues" evidence="1">
    <location>
        <begin position="565"/>
        <end position="575"/>
    </location>
</feature>
<evidence type="ECO:0000313" key="3">
    <source>
        <dbReference type="Proteomes" id="UP000327013"/>
    </source>
</evidence>
<name>A0A5N6L3W6_9ROSI</name>
<feature type="compositionally biased region" description="Low complexity" evidence="1">
    <location>
        <begin position="600"/>
        <end position="615"/>
    </location>
</feature>
<protein>
    <submittedName>
        <fullName evidence="2">Uncharacterized protein</fullName>
    </submittedName>
</protein>
<evidence type="ECO:0000256" key="1">
    <source>
        <dbReference type="SAM" id="MobiDB-lite"/>
    </source>
</evidence>